<evidence type="ECO:0000256" key="5">
    <source>
        <dbReference type="ARBA" id="ARBA00022982"/>
    </source>
</evidence>
<accession>A0A177E9L3</accession>
<dbReference type="InterPro" id="IPR018527">
    <property type="entry name" value="Rubredoxin_Fe_BS"/>
</dbReference>
<dbReference type="InterPro" id="IPR050526">
    <property type="entry name" value="Rubredoxin_ET"/>
</dbReference>
<organism evidence="10 11">
    <name type="scientific">Thermodesulfatator autotrophicus</name>
    <dbReference type="NCBI Taxonomy" id="1795632"/>
    <lineage>
        <taxon>Bacteria</taxon>
        <taxon>Pseudomonadati</taxon>
        <taxon>Thermodesulfobacteriota</taxon>
        <taxon>Thermodesulfobacteria</taxon>
        <taxon>Thermodesulfobacteriales</taxon>
        <taxon>Thermodesulfatatoraceae</taxon>
        <taxon>Thermodesulfatator</taxon>
    </lineage>
</organism>
<evidence type="ECO:0000313" key="10">
    <source>
        <dbReference type="EMBL" id="OAG28396.1"/>
    </source>
</evidence>
<name>A0A177E9L3_9BACT</name>
<keyword evidence="11" id="KW-1185">Reference proteome</keyword>
<evidence type="ECO:0000256" key="3">
    <source>
        <dbReference type="ARBA" id="ARBA00022448"/>
    </source>
</evidence>
<evidence type="ECO:0000256" key="6">
    <source>
        <dbReference type="ARBA" id="ARBA00023004"/>
    </source>
</evidence>
<gene>
    <name evidence="10" type="ORF">TH606_02120</name>
</gene>
<dbReference type="InterPro" id="IPR024922">
    <property type="entry name" value="Rubredoxin"/>
</dbReference>
<proteinExistence type="inferred from homology"/>
<evidence type="ECO:0000256" key="2">
    <source>
        <dbReference type="ARBA" id="ARBA00005337"/>
    </source>
</evidence>
<evidence type="ECO:0000256" key="1">
    <source>
        <dbReference type="ARBA" id="ARBA00002360"/>
    </source>
</evidence>
<comment type="function">
    <text evidence="1">Rubredoxin is a small nonheme, iron protein lacking acid-labile sulfide. Its single Fe, chelated to 4 Cys, functions as an electron acceptor and may also stabilize the conformation of the molecule.</text>
</comment>
<protein>
    <recommendedName>
        <fullName evidence="7">Rubredoxin</fullName>
    </recommendedName>
</protein>
<evidence type="ECO:0000259" key="9">
    <source>
        <dbReference type="PROSITE" id="PS50903"/>
    </source>
</evidence>
<dbReference type="GO" id="GO:0009055">
    <property type="term" value="F:electron transfer activity"/>
    <property type="evidence" value="ECO:0007669"/>
    <property type="project" value="InterPro"/>
</dbReference>
<dbReference type="FunFam" id="2.20.28.10:FF:000001">
    <property type="entry name" value="Rubredoxin"/>
    <property type="match status" value="1"/>
</dbReference>
<dbReference type="STRING" id="1795632.TH606_02120"/>
<keyword evidence="3 7" id="KW-0813">Transport</keyword>
<feature type="binding site" evidence="8">
    <location>
        <position position="39"/>
    </location>
    <ligand>
        <name>Fe cation</name>
        <dbReference type="ChEBI" id="CHEBI:24875"/>
    </ligand>
</feature>
<dbReference type="InterPro" id="IPR024935">
    <property type="entry name" value="Rubredoxin_dom"/>
</dbReference>
<evidence type="ECO:0000256" key="7">
    <source>
        <dbReference type="PIRNR" id="PIRNR000071"/>
    </source>
</evidence>
<dbReference type="InterPro" id="IPR024934">
    <property type="entry name" value="Rubredoxin-like_dom"/>
</dbReference>
<dbReference type="Pfam" id="PF00301">
    <property type="entry name" value="Rubredoxin"/>
    <property type="match status" value="1"/>
</dbReference>
<dbReference type="NCBIfam" id="NF045768">
    <property type="entry name" value="RubredRD"/>
    <property type="match status" value="1"/>
</dbReference>
<evidence type="ECO:0000313" key="11">
    <source>
        <dbReference type="Proteomes" id="UP000076964"/>
    </source>
</evidence>
<dbReference type="PANTHER" id="PTHR47627">
    <property type="entry name" value="RUBREDOXIN"/>
    <property type="match status" value="1"/>
</dbReference>
<dbReference type="GO" id="GO:0043448">
    <property type="term" value="P:alkane catabolic process"/>
    <property type="evidence" value="ECO:0007669"/>
    <property type="project" value="TreeGrafter"/>
</dbReference>
<dbReference type="AlphaFoldDB" id="A0A177E9L3"/>
<dbReference type="Gene3D" id="2.20.28.10">
    <property type="match status" value="1"/>
</dbReference>
<dbReference type="PANTHER" id="PTHR47627:SF1">
    <property type="entry name" value="RUBREDOXIN-1-RELATED"/>
    <property type="match status" value="1"/>
</dbReference>
<feature type="domain" description="Rubredoxin-like" evidence="9">
    <location>
        <begin position="1"/>
        <end position="52"/>
    </location>
</feature>
<keyword evidence="4 7" id="KW-0479">Metal-binding</keyword>
<dbReference type="Proteomes" id="UP000076964">
    <property type="component" value="Unassembled WGS sequence"/>
</dbReference>
<dbReference type="PRINTS" id="PR00163">
    <property type="entry name" value="RUBREDOXIN"/>
</dbReference>
<dbReference type="OrthoDB" id="9799749at2"/>
<feature type="binding site" evidence="8">
    <location>
        <position position="9"/>
    </location>
    <ligand>
        <name>Fe cation</name>
        <dbReference type="ChEBI" id="CHEBI:24875"/>
    </ligand>
</feature>
<keyword evidence="6 7" id="KW-0408">Iron</keyword>
<dbReference type="GO" id="GO:0005506">
    <property type="term" value="F:iron ion binding"/>
    <property type="evidence" value="ECO:0007669"/>
    <property type="project" value="InterPro"/>
</dbReference>
<dbReference type="EMBL" id="LSFI01000006">
    <property type="protein sequence ID" value="OAG28396.1"/>
    <property type="molecule type" value="Genomic_DNA"/>
</dbReference>
<feature type="binding site" evidence="8">
    <location>
        <position position="6"/>
    </location>
    <ligand>
        <name>Fe cation</name>
        <dbReference type="ChEBI" id="CHEBI:24875"/>
    </ligand>
</feature>
<comment type="cofactor">
    <cofactor evidence="7 8">
        <name>Fe(3+)</name>
        <dbReference type="ChEBI" id="CHEBI:29034"/>
    </cofactor>
    <text evidence="7 8">Binds 1 Fe(3+) ion per subunit.</text>
</comment>
<reference evidence="10 11" key="1">
    <citation type="submission" date="2016-02" db="EMBL/GenBank/DDBJ databases">
        <title>Draft genome sequence of Thermodesulfatator sp. S606.</title>
        <authorList>
            <person name="Lai Q."/>
            <person name="Cao J."/>
            <person name="Dupont S."/>
            <person name="Shao Z."/>
            <person name="Jebbar M."/>
            <person name="Alain K."/>
        </authorList>
    </citation>
    <scope>NUCLEOTIDE SEQUENCE [LARGE SCALE GENOMIC DNA]</scope>
    <source>
        <strain evidence="10 11">S606</strain>
    </source>
</reference>
<dbReference type="CDD" id="cd00730">
    <property type="entry name" value="rubredoxin"/>
    <property type="match status" value="1"/>
</dbReference>
<feature type="binding site" evidence="8">
    <location>
        <position position="42"/>
    </location>
    <ligand>
        <name>Fe cation</name>
        <dbReference type="ChEBI" id="CHEBI:24875"/>
    </ligand>
</feature>
<keyword evidence="5 7" id="KW-0249">Electron transport</keyword>
<comment type="similarity">
    <text evidence="2 7">Belongs to the rubredoxin family.</text>
</comment>
<dbReference type="PIRSF" id="PIRSF000071">
    <property type="entry name" value="Rubredoxin"/>
    <property type="match status" value="1"/>
</dbReference>
<sequence>MKKYQCSVCGYVYDPNEGDSSRGIAPGTAFEDLPEDWTCPVCGAPKSAFNPIN</sequence>
<comment type="caution">
    <text evidence="10">The sequence shown here is derived from an EMBL/GenBank/DDBJ whole genome shotgun (WGS) entry which is preliminary data.</text>
</comment>
<dbReference type="PROSITE" id="PS50903">
    <property type="entry name" value="RUBREDOXIN_LIKE"/>
    <property type="match status" value="1"/>
</dbReference>
<dbReference type="SUPFAM" id="SSF57802">
    <property type="entry name" value="Rubredoxin-like"/>
    <property type="match status" value="1"/>
</dbReference>
<evidence type="ECO:0000256" key="8">
    <source>
        <dbReference type="PIRSR" id="PIRSR000071-1"/>
    </source>
</evidence>
<dbReference type="PROSITE" id="PS00202">
    <property type="entry name" value="RUBREDOXIN"/>
    <property type="match status" value="1"/>
</dbReference>
<evidence type="ECO:0000256" key="4">
    <source>
        <dbReference type="ARBA" id="ARBA00022723"/>
    </source>
</evidence>
<dbReference type="RefSeq" id="WP_068541046.1">
    <property type="nucleotide sequence ID" value="NZ_LSFI01000006.1"/>
</dbReference>